<feature type="transmembrane region" description="Helical" evidence="1">
    <location>
        <begin position="30"/>
        <end position="48"/>
    </location>
</feature>
<reference evidence="2 3" key="1">
    <citation type="submission" date="2021-10" db="EMBL/GenBank/DDBJ databases">
        <authorList>
            <person name="Criscuolo A."/>
        </authorList>
    </citation>
    <scope>NUCLEOTIDE SEQUENCE [LARGE SCALE GENOMIC DNA]</scope>
    <source>
        <strain evidence="3">CIP 111883</strain>
    </source>
</reference>
<organism evidence="2 3">
    <name type="scientific">Sutcliffiella rhizosphaerae</name>
    <dbReference type="NCBI Taxonomy" id="2880967"/>
    <lineage>
        <taxon>Bacteria</taxon>
        <taxon>Bacillati</taxon>
        <taxon>Bacillota</taxon>
        <taxon>Bacilli</taxon>
        <taxon>Bacillales</taxon>
        <taxon>Bacillaceae</taxon>
        <taxon>Sutcliffiella</taxon>
    </lineage>
</organism>
<name>A0ABM8YTK3_9BACI</name>
<protein>
    <submittedName>
        <fullName evidence="2">Uncharacterized protein</fullName>
    </submittedName>
</protein>
<evidence type="ECO:0000313" key="2">
    <source>
        <dbReference type="EMBL" id="CAG9623255.1"/>
    </source>
</evidence>
<dbReference type="Proteomes" id="UP000789833">
    <property type="component" value="Unassembled WGS sequence"/>
</dbReference>
<keyword evidence="1" id="KW-0472">Membrane</keyword>
<keyword evidence="1" id="KW-1133">Transmembrane helix</keyword>
<feature type="transmembrane region" description="Helical" evidence="1">
    <location>
        <begin position="55"/>
        <end position="80"/>
    </location>
</feature>
<sequence>MFDQLQEGIRKNNKIEWQYWLDNDIFSLKWWIIVLISVVFLLIFLALIDKQRIKLISIAFLVTFILVAIVNEGGYFFGLWSYPHQFVPFLKNVNAVDFLTIPVILTLLYQFFSRWKYFLIANIIVLLLIAYVAVPLFVYFKFYVLYKWNYTLSFVTLFIVSICVKVMVDWINKRAKQSY</sequence>
<evidence type="ECO:0000256" key="1">
    <source>
        <dbReference type="SAM" id="Phobius"/>
    </source>
</evidence>
<comment type="caution">
    <text evidence="2">The sequence shown here is derived from an EMBL/GenBank/DDBJ whole genome shotgun (WGS) entry which is preliminary data.</text>
</comment>
<dbReference type="RefSeq" id="WP_230504530.1">
    <property type="nucleotide sequence ID" value="NZ_CAKJTJ010000040.1"/>
</dbReference>
<keyword evidence="1" id="KW-0812">Transmembrane</keyword>
<proteinExistence type="predicted"/>
<feature type="transmembrane region" description="Helical" evidence="1">
    <location>
        <begin position="92"/>
        <end position="112"/>
    </location>
</feature>
<feature type="transmembrane region" description="Helical" evidence="1">
    <location>
        <begin position="119"/>
        <end position="142"/>
    </location>
</feature>
<keyword evidence="3" id="KW-1185">Reference proteome</keyword>
<feature type="transmembrane region" description="Helical" evidence="1">
    <location>
        <begin position="148"/>
        <end position="168"/>
    </location>
</feature>
<dbReference type="InterPro" id="IPR048147">
    <property type="entry name" value="CBO0543-like"/>
</dbReference>
<dbReference type="EMBL" id="CAKJTJ010000040">
    <property type="protein sequence ID" value="CAG9623255.1"/>
    <property type="molecule type" value="Genomic_DNA"/>
</dbReference>
<dbReference type="NCBIfam" id="NF041644">
    <property type="entry name" value="CBO0543_fam"/>
    <property type="match status" value="1"/>
</dbReference>
<gene>
    <name evidence="2" type="ORF">BACCIP111883_04051</name>
</gene>
<accession>A0ABM8YTK3</accession>
<evidence type="ECO:0000313" key="3">
    <source>
        <dbReference type="Proteomes" id="UP000789833"/>
    </source>
</evidence>